<accession>A0A8H3TY42</accession>
<comment type="caution">
    <text evidence="2">The sequence shown here is derived from an EMBL/GenBank/DDBJ whole genome shotgun (WGS) entry which is preliminary data.</text>
</comment>
<reference evidence="2" key="1">
    <citation type="submission" date="2020-07" db="EMBL/GenBank/DDBJ databases">
        <title>Draft Genome Sequence of a Deep-Sea Yeast, Naganishia (Cryptococcus) liquefaciens strain N6.</title>
        <authorList>
            <person name="Han Y.W."/>
            <person name="Kajitani R."/>
            <person name="Morimoto H."/>
            <person name="Parhat M."/>
            <person name="Tsubouchi H."/>
            <person name="Bakenova O."/>
            <person name="Ogata M."/>
            <person name="Argunhan B."/>
            <person name="Aoki R."/>
            <person name="Kajiwara S."/>
            <person name="Itoh T."/>
            <person name="Iwasaki H."/>
        </authorList>
    </citation>
    <scope>NUCLEOTIDE SEQUENCE</scope>
    <source>
        <strain evidence="2">N6</strain>
    </source>
</reference>
<evidence type="ECO:0000313" key="3">
    <source>
        <dbReference type="Proteomes" id="UP000620104"/>
    </source>
</evidence>
<protein>
    <submittedName>
        <fullName evidence="2">Uncharacterized protein</fullName>
    </submittedName>
</protein>
<proteinExistence type="predicted"/>
<feature type="compositionally biased region" description="Polar residues" evidence="1">
    <location>
        <begin position="237"/>
        <end position="261"/>
    </location>
</feature>
<keyword evidence="3" id="KW-1185">Reference proteome</keyword>
<gene>
    <name evidence="2" type="ORF">NliqN6_5448</name>
</gene>
<organism evidence="2 3">
    <name type="scientific">Naganishia liquefaciens</name>
    <dbReference type="NCBI Taxonomy" id="104408"/>
    <lineage>
        <taxon>Eukaryota</taxon>
        <taxon>Fungi</taxon>
        <taxon>Dikarya</taxon>
        <taxon>Basidiomycota</taxon>
        <taxon>Agaricomycotina</taxon>
        <taxon>Tremellomycetes</taxon>
        <taxon>Filobasidiales</taxon>
        <taxon>Filobasidiaceae</taxon>
        <taxon>Naganishia</taxon>
    </lineage>
</organism>
<dbReference type="EMBL" id="BLZA01000035">
    <property type="protein sequence ID" value="GHJ89046.1"/>
    <property type="molecule type" value="Genomic_DNA"/>
</dbReference>
<feature type="region of interest" description="Disordered" evidence="1">
    <location>
        <begin position="237"/>
        <end position="282"/>
    </location>
</feature>
<dbReference type="Proteomes" id="UP000620104">
    <property type="component" value="Unassembled WGS sequence"/>
</dbReference>
<evidence type="ECO:0000313" key="2">
    <source>
        <dbReference type="EMBL" id="GHJ89046.1"/>
    </source>
</evidence>
<evidence type="ECO:0000256" key="1">
    <source>
        <dbReference type="SAM" id="MobiDB-lite"/>
    </source>
</evidence>
<sequence length="282" mass="31430">MSLENPEGQEEYWLSPGSRALLKCSLFYFLEGPPEITSREKRDPHHKKVLANCGLFDDMELDADTEDECRDIARKTQAVLHEELKGLMREYSTKVPISGVRPGSVSSTEQRIFEETFRECLLALTRRRIRRSVSNRERLNALDTTELGHDFLFWLAQPSREPYPGYLSDFLAYMHAGNLPHHNSWRTTLSTRLRFLGNSLGASLSSQTGVSVKEERSRTSRLSSLFGGRPGNRLSQAAVTANTVQTSSSRATAYDTGNQSSPPVPGSASDQSEFSAIGDGQP</sequence>
<dbReference type="AlphaFoldDB" id="A0A8H3TY42"/>
<name>A0A8H3TY42_9TREE</name>